<dbReference type="FunFam" id="3.40.50.300:FF:000112">
    <property type="entry name" value="Eukaryotic translation initiation factor 5B"/>
    <property type="match status" value="1"/>
</dbReference>
<evidence type="ECO:0000256" key="7">
    <source>
        <dbReference type="ARBA" id="ARBA00022723"/>
    </source>
</evidence>
<dbReference type="InterPro" id="IPR036925">
    <property type="entry name" value="TIF_IF2_dom3_sf"/>
</dbReference>
<keyword evidence="17" id="KW-1185">Reference proteome</keyword>
<keyword evidence="13" id="KW-0342">GTP-binding</keyword>
<dbReference type="GO" id="GO:0016539">
    <property type="term" value="P:intein-mediated protein splicing"/>
    <property type="evidence" value="ECO:0007669"/>
    <property type="project" value="InterPro"/>
</dbReference>
<dbReference type="FunFam" id="2.40.30.10:FF:000013">
    <property type="entry name" value="eukaryotic translation initiation factor 5B"/>
    <property type="match status" value="1"/>
</dbReference>
<proteinExistence type="inferred from homology"/>
<comment type="similarity">
    <text evidence="2">Belongs to the TRAFAC class translation factor GTPase superfamily. Classic translation factor GTPase family. IF-2 subfamily.</text>
</comment>
<dbReference type="EMBL" id="JAPDFW010000095">
    <property type="protein sequence ID" value="KAJ5070393.1"/>
    <property type="molecule type" value="Genomic_DNA"/>
</dbReference>
<dbReference type="PROSITE" id="PS51722">
    <property type="entry name" value="G_TR_2"/>
    <property type="match status" value="1"/>
</dbReference>
<dbReference type="SUPFAM" id="SSF51294">
    <property type="entry name" value="Hedgehog/intein (Hint) domain"/>
    <property type="match status" value="1"/>
</dbReference>
<dbReference type="CDD" id="cd03703">
    <property type="entry name" value="aeIF5B_II"/>
    <property type="match status" value="1"/>
</dbReference>
<dbReference type="SUPFAM" id="SSF52156">
    <property type="entry name" value="Initiation factor IF2/eIF5b, domain 3"/>
    <property type="match status" value="1"/>
</dbReference>
<dbReference type="Gene3D" id="2.40.30.10">
    <property type="entry name" value="Translation factors"/>
    <property type="match status" value="2"/>
</dbReference>
<dbReference type="Pfam" id="PF00009">
    <property type="entry name" value="GTP_EFTU"/>
    <property type="match status" value="1"/>
</dbReference>
<sequence>MPQAKTKPISKGDSSNQSQNLRSPICVILGHVDTGKCLARDTKILLANGKIEKVQNIKPGDLLMGDDETPRKVISINKGYDQLFKITNTLKESFEANKEHILTLVVSKEPIEIQNEENSQIRTVFWLENHHLKSKEFTQEMESQLNDFVKQKQKKGNKIGDTIDISIEEYLRKSEKWKEYYYSYKVSAEFAPQKIYHNPKKAGNYLAANYLTGKNYLETKKMEDQKFISNFAKYHKDHQDSIPYELKCNTKQTRSELLKGILETKGVEEEGKYIIGGLREKFAEDVVYLSRSLGLHSTMEQTKSENLETPEICERNYTVIIGKSNIEEEEKRIQTYAFKVEKTKYGDYYGFIIDHNNRFLLGDFTVTHNTKLLDKIRHSKVQDGEVGGITQQIGATYFPIETIKKQTKSLNKQNKYTYDLPGLLIIDTPGHESFANLRSRGSSLCDIAILVVDIHHGLEPQTKESINLLRKRKTPFVVALNKIDRLTDWKANPWSDFKQSLRKQGRNTKDHFQKKLKDTITAFNEEALNAELYYNNPNIRKYVSLVPTSAITGEGIPDLLMLLVQITQKRMSKTLRYLSELQCTVLEVKIIDGLGTTIDVILANGVLNQGDTIVICGREGAIVTTIRALLTPQPLKELRIKSEYMHHTQLKAAQGCKIAAAKLEFAVPGSPLLIPKNPNDPDELEFLKQEVMKDFNIMLSSVDKSGKGVYVQSSTLGALEALLEFLRESKIPVSGINIGPVHKKDVEKISIMIEKQKEYAIILAFDVKVMPEARELAQKRGVKIFTADIIYHLFDQFKLYMEQLQREKENKLSTEIVFPCQLSIISDYIFNTKDPIIMGVDIEEGSLRIGTPIVANLDENNSIYLGRVISIEKERAPVHQADKGSSVSIKIMSQHSETSYMYGRHFDSSHKLYSRLSRKSIDALKERYGEKSPEMPRDNWLLVIKIKKILKID</sequence>
<dbReference type="GO" id="GO:0003924">
    <property type="term" value="F:GTPase activity"/>
    <property type="evidence" value="ECO:0007669"/>
    <property type="project" value="InterPro"/>
</dbReference>
<dbReference type="Gene3D" id="2.170.16.10">
    <property type="entry name" value="Hedgehog/Intein (Hint) domain"/>
    <property type="match status" value="2"/>
</dbReference>
<evidence type="ECO:0000256" key="9">
    <source>
        <dbReference type="ARBA" id="ARBA00022801"/>
    </source>
</evidence>
<keyword evidence="5" id="KW-0963">Cytoplasm</keyword>
<dbReference type="InterPro" id="IPR006141">
    <property type="entry name" value="Intein_N"/>
</dbReference>
<dbReference type="InterPro" id="IPR005225">
    <property type="entry name" value="Small_GTP-bd"/>
</dbReference>
<name>A0A9Q0R8H3_ANAIG</name>
<evidence type="ECO:0000256" key="8">
    <source>
        <dbReference type="ARBA" id="ARBA00022741"/>
    </source>
</evidence>
<dbReference type="InterPro" id="IPR036844">
    <property type="entry name" value="Hint_dom_sf"/>
</dbReference>
<dbReference type="InterPro" id="IPR023115">
    <property type="entry name" value="TIF_IF2_dom3"/>
</dbReference>
<dbReference type="GO" id="GO:0046872">
    <property type="term" value="F:metal ion binding"/>
    <property type="evidence" value="ECO:0007669"/>
    <property type="project" value="UniProtKB-KW"/>
</dbReference>
<dbReference type="InterPro" id="IPR000795">
    <property type="entry name" value="T_Tr_GTP-bd_dom"/>
</dbReference>
<dbReference type="PANTHER" id="PTHR43381">
    <property type="entry name" value="TRANSLATION INITIATION FACTOR IF-2-RELATED"/>
    <property type="match status" value="1"/>
</dbReference>
<evidence type="ECO:0000313" key="17">
    <source>
        <dbReference type="Proteomes" id="UP001149090"/>
    </source>
</evidence>
<dbReference type="InterPro" id="IPR009000">
    <property type="entry name" value="Transl_B-barrel_sf"/>
</dbReference>
<protein>
    <recommendedName>
        <fullName evidence="4">Eukaryotic translation initiation factor 5B</fullName>
        <ecNumber evidence="3">3.6.5.3</ecNumber>
    </recommendedName>
    <alternativeName>
        <fullName evidence="14">Translation initiation factor IF-2</fullName>
    </alternativeName>
</protein>
<evidence type="ECO:0000256" key="5">
    <source>
        <dbReference type="ARBA" id="ARBA00022490"/>
    </source>
</evidence>
<evidence type="ECO:0000256" key="10">
    <source>
        <dbReference type="ARBA" id="ARBA00022813"/>
    </source>
</evidence>
<evidence type="ECO:0000256" key="4">
    <source>
        <dbReference type="ARBA" id="ARBA00013824"/>
    </source>
</evidence>
<keyword evidence="7" id="KW-0479">Metal-binding</keyword>
<dbReference type="NCBIfam" id="TIGR00231">
    <property type="entry name" value="small_GTP"/>
    <property type="match status" value="1"/>
</dbReference>
<dbReference type="InterPro" id="IPR027417">
    <property type="entry name" value="P-loop_NTPase"/>
</dbReference>
<dbReference type="Pfam" id="PF05203">
    <property type="entry name" value="Hom_end_hint"/>
    <property type="match status" value="1"/>
</dbReference>
<dbReference type="OrthoDB" id="4928at2759"/>
<feature type="domain" description="Tr-type G" evidence="15">
    <location>
        <begin position="354"/>
        <end position="572"/>
    </location>
</feature>
<dbReference type="CDD" id="cd01887">
    <property type="entry name" value="IF2_eIF5B"/>
    <property type="match status" value="1"/>
</dbReference>
<dbReference type="AlphaFoldDB" id="A0A9Q0R8H3"/>
<dbReference type="Gene3D" id="3.40.50.10050">
    <property type="entry name" value="Translation initiation factor IF- 2, domain 3"/>
    <property type="match status" value="1"/>
</dbReference>
<dbReference type="InterPro" id="IPR015760">
    <property type="entry name" value="TIF_IF2"/>
</dbReference>
<evidence type="ECO:0000256" key="11">
    <source>
        <dbReference type="ARBA" id="ARBA00022917"/>
    </source>
</evidence>
<evidence type="ECO:0000256" key="1">
    <source>
        <dbReference type="ARBA" id="ARBA00004496"/>
    </source>
</evidence>
<keyword evidence="6 16" id="KW-0396">Initiation factor</keyword>
<reference evidence="16" key="1">
    <citation type="submission" date="2022-10" db="EMBL/GenBank/DDBJ databases">
        <title>Novel sulphate-reducing endosymbionts in the free-living metamonad Anaeramoeba.</title>
        <authorList>
            <person name="Jerlstrom-Hultqvist J."/>
            <person name="Cepicka I."/>
            <person name="Gallot-Lavallee L."/>
            <person name="Salas-Leiva D."/>
            <person name="Curtis B.A."/>
            <person name="Zahonova K."/>
            <person name="Pipaliya S."/>
            <person name="Dacks J."/>
            <person name="Roger A.J."/>
        </authorList>
    </citation>
    <scope>NUCLEOTIDE SEQUENCE</scope>
    <source>
        <strain evidence="16">BMAN</strain>
    </source>
</reference>
<dbReference type="PROSITE" id="PS50817">
    <property type="entry name" value="INTEIN_N_TER"/>
    <property type="match status" value="1"/>
</dbReference>
<organism evidence="16 17">
    <name type="scientific">Anaeramoeba ignava</name>
    <name type="common">Anaerobic marine amoeba</name>
    <dbReference type="NCBI Taxonomy" id="1746090"/>
    <lineage>
        <taxon>Eukaryota</taxon>
        <taxon>Metamonada</taxon>
        <taxon>Anaeramoebidae</taxon>
        <taxon>Anaeramoeba</taxon>
    </lineage>
</organism>
<keyword evidence="11" id="KW-0648">Protein biosynthesis</keyword>
<evidence type="ECO:0000313" key="16">
    <source>
        <dbReference type="EMBL" id="KAJ5070393.1"/>
    </source>
</evidence>
<dbReference type="NCBIfam" id="NF003078">
    <property type="entry name" value="PRK04004.1"/>
    <property type="match status" value="1"/>
</dbReference>
<dbReference type="EC" id="3.6.5.3" evidence="3"/>
<dbReference type="PANTHER" id="PTHR43381:SF4">
    <property type="entry name" value="EUKARYOTIC TRANSLATION INITIATION FACTOR 5B"/>
    <property type="match status" value="1"/>
</dbReference>
<evidence type="ECO:0000256" key="3">
    <source>
        <dbReference type="ARBA" id="ARBA00011986"/>
    </source>
</evidence>
<evidence type="ECO:0000256" key="12">
    <source>
        <dbReference type="ARBA" id="ARBA00023000"/>
    </source>
</evidence>
<dbReference type="GO" id="GO:0005739">
    <property type="term" value="C:mitochondrion"/>
    <property type="evidence" value="ECO:0007669"/>
    <property type="project" value="TreeGrafter"/>
</dbReference>
<evidence type="ECO:0000256" key="14">
    <source>
        <dbReference type="ARBA" id="ARBA00032478"/>
    </source>
</evidence>
<evidence type="ECO:0000259" key="15">
    <source>
        <dbReference type="PROSITE" id="PS51722"/>
    </source>
</evidence>
<dbReference type="SUPFAM" id="SSF50447">
    <property type="entry name" value="Translation proteins"/>
    <property type="match status" value="1"/>
</dbReference>
<keyword evidence="9" id="KW-0378">Hydrolase</keyword>
<dbReference type="FunFam" id="3.40.50.10050:FF:000002">
    <property type="entry name" value="Eukaryotic translation initiation factor 5B"/>
    <property type="match status" value="1"/>
</dbReference>
<dbReference type="Proteomes" id="UP001149090">
    <property type="component" value="Unassembled WGS sequence"/>
</dbReference>
<comment type="subcellular location">
    <subcellularLocation>
        <location evidence="1">Cytoplasm</location>
    </subcellularLocation>
</comment>
<dbReference type="Pfam" id="PF11987">
    <property type="entry name" value="IF-2"/>
    <property type="match status" value="1"/>
</dbReference>
<comment type="caution">
    <text evidence="16">The sequence shown here is derived from an EMBL/GenBank/DDBJ whole genome shotgun (WGS) entry which is preliminary data.</text>
</comment>
<dbReference type="InterPro" id="IPR029459">
    <property type="entry name" value="EFTU-type"/>
</dbReference>
<gene>
    <name evidence="16" type="ORF">M0811_10865</name>
</gene>
<accession>A0A9Q0R8H3</accession>
<keyword evidence="12" id="KW-0651">Protein splicing</keyword>
<dbReference type="InterPro" id="IPR007868">
    <property type="entry name" value="Hom_end_hint"/>
</dbReference>
<dbReference type="Pfam" id="PF14578">
    <property type="entry name" value="GTP_EFTU_D4"/>
    <property type="match status" value="1"/>
</dbReference>
<dbReference type="SUPFAM" id="SSF52540">
    <property type="entry name" value="P-loop containing nucleoside triphosphate hydrolases"/>
    <property type="match status" value="1"/>
</dbReference>
<evidence type="ECO:0000256" key="2">
    <source>
        <dbReference type="ARBA" id="ARBA00007733"/>
    </source>
</evidence>
<dbReference type="SUPFAM" id="SSF55608">
    <property type="entry name" value="Homing endonucleases"/>
    <property type="match status" value="1"/>
</dbReference>
<keyword evidence="8" id="KW-0547">Nucleotide-binding</keyword>
<evidence type="ECO:0000256" key="6">
    <source>
        <dbReference type="ARBA" id="ARBA00022540"/>
    </source>
</evidence>
<keyword evidence="10" id="KW-0068">Autocatalytic cleavage</keyword>
<dbReference type="Gene3D" id="3.40.50.300">
    <property type="entry name" value="P-loop containing nucleotide triphosphate hydrolases"/>
    <property type="match status" value="1"/>
</dbReference>
<dbReference type="GO" id="GO:0003743">
    <property type="term" value="F:translation initiation factor activity"/>
    <property type="evidence" value="ECO:0007669"/>
    <property type="project" value="UniProtKB-KW"/>
</dbReference>
<dbReference type="GO" id="GO:0005525">
    <property type="term" value="F:GTP binding"/>
    <property type="evidence" value="ECO:0007669"/>
    <property type="project" value="UniProtKB-KW"/>
</dbReference>
<evidence type="ECO:0000256" key="13">
    <source>
        <dbReference type="ARBA" id="ARBA00023134"/>
    </source>
</evidence>
<dbReference type="InterPro" id="IPR027434">
    <property type="entry name" value="Homing_endonucl"/>
</dbReference>